<evidence type="ECO:0000313" key="2">
    <source>
        <dbReference type="Proteomes" id="UP001155604"/>
    </source>
</evidence>
<organism evidence="1 2">
    <name type="scientific">Shewanella septentrionalis</name>
    <dbReference type="NCBI Taxonomy" id="2952223"/>
    <lineage>
        <taxon>Bacteria</taxon>
        <taxon>Pseudomonadati</taxon>
        <taxon>Pseudomonadota</taxon>
        <taxon>Gammaproteobacteria</taxon>
        <taxon>Alteromonadales</taxon>
        <taxon>Shewanellaceae</taxon>
        <taxon>Shewanella</taxon>
    </lineage>
</organism>
<sequence>MHERYRKIINQRQLVSVMNKTKWRELCNDFEALHFLSISVRYKLISSDDILGFSAVWLNEIYEESSGIEWLDFNPIVSEYRGRLVAPQETDRSCEILTILNRHGIKYSIEGSCFRVWGYISQDTTPVFT</sequence>
<dbReference type="InterPro" id="IPR046500">
    <property type="entry name" value="DUF6678"/>
</dbReference>
<name>A0A9X2WZ02_9GAMM</name>
<gene>
    <name evidence="1" type="ORF">NE536_21695</name>
</gene>
<accession>A0A9X2WZ02</accession>
<dbReference type="AlphaFoldDB" id="A0A9X2WZ02"/>
<dbReference type="Pfam" id="PF20383">
    <property type="entry name" value="DUF6678"/>
    <property type="match status" value="1"/>
</dbReference>
<reference evidence="1" key="1">
    <citation type="journal article" date="2023" name="Int. J. Syst. Evol. Microbiol.">
        <title>&lt;i&gt;Shewanella septentrionalis&lt;/i&gt; sp. nov. and &lt;i&gt;Shewanella holmiensis&lt;/i&gt; sp. nov., isolated from Baltic Sea water and sediments.</title>
        <authorList>
            <person name="Martin-Rodriguez A.J."/>
            <person name="Thorell K."/>
            <person name="Joffre E."/>
            <person name="Jensie-Markopoulos S."/>
            <person name="Moore E.R.B."/>
            <person name="Sjoling A."/>
        </authorList>
    </citation>
    <scope>NUCLEOTIDE SEQUENCE</scope>
    <source>
        <strain evidence="1">SP1W3</strain>
    </source>
</reference>
<dbReference type="EMBL" id="JAMTCC010000067">
    <property type="protein sequence ID" value="MCT7947963.1"/>
    <property type="molecule type" value="Genomic_DNA"/>
</dbReference>
<keyword evidence="2" id="KW-1185">Reference proteome</keyword>
<proteinExistence type="predicted"/>
<dbReference type="Proteomes" id="UP001155604">
    <property type="component" value="Unassembled WGS sequence"/>
</dbReference>
<protein>
    <submittedName>
        <fullName evidence="1">Uncharacterized protein</fullName>
    </submittedName>
</protein>
<comment type="caution">
    <text evidence="1">The sequence shown here is derived from an EMBL/GenBank/DDBJ whole genome shotgun (WGS) entry which is preliminary data.</text>
</comment>
<evidence type="ECO:0000313" key="1">
    <source>
        <dbReference type="EMBL" id="MCT7947963.1"/>
    </source>
</evidence>
<dbReference type="RefSeq" id="WP_261273987.1">
    <property type="nucleotide sequence ID" value="NZ_JAMTCC010000067.1"/>
</dbReference>